<dbReference type="InterPro" id="IPR006195">
    <property type="entry name" value="aa-tRNA-synth_II"/>
</dbReference>
<dbReference type="InterPro" id="IPR002312">
    <property type="entry name" value="Asp/Asn-tRNA-synth_IIb"/>
</dbReference>
<keyword evidence="3 9" id="KW-0436">Ligase</keyword>
<gene>
    <name evidence="9" type="ORF">HOLleu_30144</name>
</gene>
<dbReference type="GO" id="GO:0006421">
    <property type="term" value="P:asparaginyl-tRNA aminoacylation"/>
    <property type="evidence" value="ECO:0007669"/>
    <property type="project" value="InterPro"/>
</dbReference>
<comment type="caution">
    <text evidence="9">The sequence shown here is derived from an EMBL/GenBank/DDBJ whole genome shotgun (WGS) entry which is preliminary data.</text>
</comment>
<dbReference type="AlphaFoldDB" id="A0A9Q1BK02"/>
<dbReference type="Gene3D" id="3.30.930.10">
    <property type="entry name" value="Bira Bifunctional Protein, Domain 2"/>
    <property type="match status" value="1"/>
</dbReference>
<keyword evidence="4" id="KW-0547">Nucleotide-binding</keyword>
<dbReference type="CDD" id="cd04318">
    <property type="entry name" value="EcAsnRS_like_N"/>
    <property type="match status" value="1"/>
</dbReference>
<accession>A0A9Q1BK02</accession>
<keyword evidence="5" id="KW-0067">ATP-binding</keyword>
<dbReference type="PANTHER" id="PTHR22594:SF34">
    <property type="entry name" value="ASPARAGINE--TRNA LIGASE, MITOCHONDRIAL-RELATED"/>
    <property type="match status" value="1"/>
</dbReference>
<dbReference type="SUPFAM" id="SSF55681">
    <property type="entry name" value="Class II aaRS and biotin synthetases"/>
    <property type="match status" value="1"/>
</dbReference>
<evidence type="ECO:0000256" key="5">
    <source>
        <dbReference type="ARBA" id="ARBA00022840"/>
    </source>
</evidence>
<dbReference type="EC" id="6.1.1.22" evidence="2"/>
<evidence type="ECO:0000259" key="8">
    <source>
        <dbReference type="PROSITE" id="PS50862"/>
    </source>
</evidence>
<keyword evidence="6" id="KW-0648">Protein biosynthesis</keyword>
<dbReference type="SUPFAM" id="SSF50249">
    <property type="entry name" value="Nucleic acid-binding proteins"/>
    <property type="match status" value="1"/>
</dbReference>
<name>A0A9Q1BK02_HOLLE</name>
<evidence type="ECO:0000256" key="7">
    <source>
        <dbReference type="ARBA" id="ARBA00023146"/>
    </source>
</evidence>
<dbReference type="GO" id="GO:0005524">
    <property type="term" value="F:ATP binding"/>
    <property type="evidence" value="ECO:0007669"/>
    <property type="project" value="UniProtKB-KW"/>
</dbReference>
<feature type="domain" description="Aminoacyl-transfer RNA synthetases class-II family profile" evidence="8">
    <location>
        <begin position="156"/>
        <end position="469"/>
    </location>
</feature>
<sequence length="479" mass="54044">MPVYRGTSIFMQATRRLSTKPFVKDILGGGSGGGERHLTVEARTFVTGWVKGIRKYKDVTFLDVNDGSTVKSLQVVASTTSLPKNVGFGASVHIEGTLKESESAKQKCELEASSIHVVGDCDNTAYPFKHKTRHTLEHARQFLHLRSRTNAFAALLRLRHAAMMSFHSFFAREGFLNVHTPVLTSNDCEGAGDLFTVKSIDGNPDSGNEGQDFFDKQTYLTVSGQLHLETVCCSHGRVYTFNPAFRAENSRSRRHLAEFYMIEAEIPFTKDISDLTNCMESLIRSVTEEVYSKNEDDMQLFNEYVAKGHKETIEECLRQPFIVMSYEEALNILRNSNQSWNFQPEWGEDLQSEHEKYLVMHCGNRPVFVVDYPSSLKAFYAKSNDDQNQTVSAVDLLVPGVGELIGGSLREHRLEVLQQKLASLGLEKDYQWYLDLRRFGSIPHGGFGVGFERFLVFLLGIENIRDVIPFPRYTGSCVL</sequence>
<dbReference type="Proteomes" id="UP001152320">
    <property type="component" value="Chromosome 15"/>
</dbReference>
<protein>
    <recommendedName>
        <fullName evidence="2">asparagine--tRNA ligase</fullName>
        <ecNumber evidence="2">6.1.1.22</ecNumber>
    </recommendedName>
</protein>
<evidence type="ECO:0000256" key="1">
    <source>
        <dbReference type="ARBA" id="ARBA00008226"/>
    </source>
</evidence>
<dbReference type="EMBL" id="JAIZAY010000015">
    <property type="protein sequence ID" value="KAJ8028022.1"/>
    <property type="molecule type" value="Genomic_DNA"/>
</dbReference>
<dbReference type="PRINTS" id="PR01042">
    <property type="entry name" value="TRNASYNTHASP"/>
</dbReference>
<dbReference type="InterPro" id="IPR004364">
    <property type="entry name" value="Aa-tRNA-synt_II"/>
</dbReference>
<evidence type="ECO:0000256" key="3">
    <source>
        <dbReference type="ARBA" id="ARBA00022598"/>
    </source>
</evidence>
<evidence type="ECO:0000256" key="4">
    <source>
        <dbReference type="ARBA" id="ARBA00022741"/>
    </source>
</evidence>
<keyword evidence="7" id="KW-0030">Aminoacyl-tRNA synthetase</keyword>
<evidence type="ECO:0000256" key="2">
    <source>
        <dbReference type="ARBA" id="ARBA00012816"/>
    </source>
</evidence>
<dbReference type="Gene3D" id="2.40.50.140">
    <property type="entry name" value="Nucleic acid-binding proteins"/>
    <property type="match status" value="1"/>
</dbReference>
<dbReference type="GO" id="GO:0005739">
    <property type="term" value="C:mitochondrion"/>
    <property type="evidence" value="ECO:0007669"/>
    <property type="project" value="TreeGrafter"/>
</dbReference>
<proteinExistence type="inferred from homology"/>
<dbReference type="InterPro" id="IPR004522">
    <property type="entry name" value="Asn-tRNA-ligase"/>
</dbReference>
<organism evidence="9 10">
    <name type="scientific">Holothuria leucospilota</name>
    <name type="common">Black long sea cucumber</name>
    <name type="synonym">Mertensiothuria leucospilota</name>
    <dbReference type="NCBI Taxonomy" id="206669"/>
    <lineage>
        <taxon>Eukaryota</taxon>
        <taxon>Metazoa</taxon>
        <taxon>Echinodermata</taxon>
        <taxon>Eleutherozoa</taxon>
        <taxon>Echinozoa</taxon>
        <taxon>Holothuroidea</taxon>
        <taxon>Aspidochirotacea</taxon>
        <taxon>Aspidochirotida</taxon>
        <taxon>Holothuriidae</taxon>
        <taxon>Holothuria</taxon>
    </lineage>
</organism>
<dbReference type="InterPro" id="IPR045864">
    <property type="entry name" value="aa-tRNA-synth_II/BPL/LPL"/>
</dbReference>
<reference evidence="9" key="1">
    <citation type="submission" date="2021-10" db="EMBL/GenBank/DDBJ databases">
        <title>Tropical sea cucumber genome reveals ecological adaptation and Cuvierian tubules defense mechanism.</title>
        <authorList>
            <person name="Chen T."/>
        </authorList>
    </citation>
    <scope>NUCLEOTIDE SEQUENCE</scope>
    <source>
        <strain evidence="9">Nanhai2018</strain>
        <tissue evidence="9">Muscle</tissue>
    </source>
</reference>
<evidence type="ECO:0000313" key="9">
    <source>
        <dbReference type="EMBL" id="KAJ8028022.1"/>
    </source>
</evidence>
<dbReference type="GO" id="GO:0004816">
    <property type="term" value="F:asparagine-tRNA ligase activity"/>
    <property type="evidence" value="ECO:0007669"/>
    <property type="project" value="UniProtKB-EC"/>
</dbReference>
<dbReference type="NCBIfam" id="NF003037">
    <property type="entry name" value="PRK03932.1"/>
    <property type="match status" value="1"/>
</dbReference>
<dbReference type="FunFam" id="3.30.930.10:FF:000016">
    <property type="entry name" value="Asparagine--tRNA ligase"/>
    <property type="match status" value="1"/>
</dbReference>
<keyword evidence="10" id="KW-1185">Reference proteome</keyword>
<dbReference type="PANTHER" id="PTHR22594">
    <property type="entry name" value="ASPARTYL/LYSYL-TRNA SYNTHETASE"/>
    <property type="match status" value="1"/>
</dbReference>
<dbReference type="OrthoDB" id="1931232at2759"/>
<evidence type="ECO:0000256" key="6">
    <source>
        <dbReference type="ARBA" id="ARBA00022917"/>
    </source>
</evidence>
<dbReference type="InterPro" id="IPR012340">
    <property type="entry name" value="NA-bd_OB-fold"/>
</dbReference>
<dbReference type="Pfam" id="PF00152">
    <property type="entry name" value="tRNA-synt_2"/>
    <property type="match status" value="1"/>
</dbReference>
<evidence type="ECO:0000313" key="10">
    <source>
        <dbReference type="Proteomes" id="UP001152320"/>
    </source>
</evidence>
<dbReference type="PROSITE" id="PS50862">
    <property type="entry name" value="AA_TRNA_LIGASE_II"/>
    <property type="match status" value="1"/>
</dbReference>
<dbReference type="CDD" id="cd00776">
    <property type="entry name" value="AsxRS_core"/>
    <property type="match status" value="1"/>
</dbReference>
<dbReference type="NCBIfam" id="TIGR00457">
    <property type="entry name" value="asnS"/>
    <property type="match status" value="1"/>
</dbReference>
<comment type="similarity">
    <text evidence="1">Belongs to the class-II aminoacyl-tRNA synthetase family.</text>
</comment>